<proteinExistence type="inferred from homology"/>
<keyword evidence="5 9" id="KW-0169">Cobalamin biosynthesis</keyword>
<comment type="subcellular location">
    <subcellularLocation>
        <location evidence="1 9">Cell membrane</location>
        <topology evidence="1 9">Multi-pass membrane protein</topology>
    </subcellularLocation>
</comment>
<keyword evidence="10" id="KW-0436">Ligase</keyword>
<keyword evidence="6 9" id="KW-0812">Transmembrane</keyword>
<comment type="caution">
    <text evidence="10">The sequence shown here is derived from an EMBL/GenBank/DDBJ whole genome shotgun (WGS) entry which is preliminary data.</text>
</comment>
<comment type="similarity">
    <text evidence="3 9">Belongs to the CobD/CbiB family.</text>
</comment>
<feature type="transmembrane region" description="Helical" evidence="9">
    <location>
        <begin position="165"/>
        <end position="186"/>
    </location>
</feature>
<keyword evidence="11" id="KW-1185">Reference proteome</keyword>
<organism evidence="10 11">
    <name type="scientific">Kaistia dalseonensis</name>
    <dbReference type="NCBI Taxonomy" id="410840"/>
    <lineage>
        <taxon>Bacteria</taxon>
        <taxon>Pseudomonadati</taxon>
        <taxon>Pseudomonadota</taxon>
        <taxon>Alphaproteobacteria</taxon>
        <taxon>Hyphomicrobiales</taxon>
        <taxon>Kaistiaceae</taxon>
        <taxon>Kaistia</taxon>
    </lineage>
</organism>
<keyword evidence="8 9" id="KW-0472">Membrane</keyword>
<evidence type="ECO:0000256" key="8">
    <source>
        <dbReference type="ARBA" id="ARBA00023136"/>
    </source>
</evidence>
<reference evidence="10 11" key="1">
    <citation type="submission" date="2023-07" db="EMBL/GenBank/DDBJ databases">
        <title>Genomic Encyclopedia of Type Strains, Phase IV (KMG-IV): sequencing the most valuable type-strain genomes for metagenomic binning, comparative biology and taxonomic classification.</title>
        <authorList>
            <person name="Goeker M."/>
        </authorList>
    </citation>
    <scope>NUCLEOTIDE SEQUENCE [LARGE SCALE GENOMIC DNA]</scope>
    <source>
        <strain evidence="10 11">B6-8</strain>
    </source>
</reference>
<name>A0ABU0H1Y5_9HYPH</name>
<evidence type="ECO:0000256" key="7">
    <source>
        <dbReference type="ARBA" id="ARBA00022989"/>
    </source>
</evidence>
<keyword evidence="4 9" id="KW-1003">Cell membrane</keyword>
<feature type="transmembrane region" description="Helical" evidence="9">
    <location>
        <begin position="94"/>
        <end position="111"/>
    </location>
</feature>
<keyword evidence="7 9" id="KW-1133">Transmembrane helix</keyword>
<feature type="transmembrane region" description="Helical" evidence="9">
    <location>
        <begin position="63"/>
        <end position="82"/>
    </location>
</feature>
<dbReference type="PANTHER" id="PTHR34308">
    <property type="entry name" value="COBALAMIN BIOSYNTHESIS PROTEIN CBIB"/>
    <property type="match status" value="1"/>
</dbReference>
<dbReference type="Proteomes" id="UP001241603">
    <property type="component" value="Unassembled WGS sequence"/>
</dbReference>
<sequence length="327" mass="35338">MTAFSLEARLWLVLAAIVIDAAIGDPDWIWRRIPHPVTWFGALIGAFDRWLNRDSSGQALRRAMGTFTIVVLVTLAWAAGLLIERSLARFDHGFVFVPVIGSVFLASRSLYDHVDRVRQSFADGGLRAARKAVSMIVGRDPDSLDEAGVSRAAIESTAENFSDGFVAPALWMAIFGLPGLFAYKLINTADSMIGHRTARHEAFGWAAARLDDLVNLPASRLSGFLIAMAAPFVGGTIKQSFLVMLDDAGKHRSPNAGWPEAAMAGALDIALAGPRRYGERIVDDPFLNDSGRHDASVNDIKRASRVLFAATALAGVLVAIIALWLLS</sequence>
<comment type="pathway">
    <text evidence="2 9">Cofactor biosynthesis; adenosylcobalamin biosynthesis.</text>
</comment>
<feature type="transmembrane region" description="Helical" evidence="9">
    <location>
        <begin position="306"/>
        <end position="326"/>
    </location>
</feature>
<evidence type="ECO:0000313" key="10">
    <source>
        <dbReference type="EMBL" id="MDQ0436324.1"/>
    </source>
</evidence>
<gene>
    <name evidence="9" type="primary">cobD</name>
    <name evidence="10" type="ORF">QO014_000694</name>
</gene>
<dbReference type="HAMAP" id="MF_00024">
    <property type="entry name" value="CobD_CbiB"/>
    <property type="match status" value="1"/>
</dbReference>
<evidence type="ECO:0000256" key="1">
    <source>
        <dbReference type="ARBA" id="ARBA00004651"/>
    </source>
</evidence>
<dbReference type="RefSeq" id="WP_266347247.1">
    <property type="nucleotide sequence ID" value="NZ_JAPKNG010000001.1"/>
</dbReference>
<evidence type="ECO:0000256" key="9">
    <source>
        <dbReference type="HAMAP-Rule" id="MF_00024"/>
    </source>
</evidence>
<evidence type="ECO:0000256" key="3">
    <source>
        <dbReference type="ARBA" id="ARBA00006263"/>
    </source>
</evidence>
<comment type="caution">
    <text evidence="9">Lacks conserved residue(s) required for the propagation of feature annotation.</text>
</comment>
<dbReference type="Pfam" id="PF03186">
    <property type="entry name" value="CobD_Cbib"/>
    <property type="match status" value="1"/>
</dbReference>
<evidence type="ECO:0000313" key="11">
    <source>
        <dbReference type="Proteomes" id="UP001241603"/>
    </source>
</evidence>
<dbReference type="NCBIfam" id="TIGR00380">
    <property type="entry name" value="cobal_cbiB"/>
    <property type="match status" value="1"/>
</dbReference>
<evidence type="ECO:0000256" key="6">
    <source>
        <dbReference type="ARBA" id="ARBA00022692"/>
    </source>
</evidence>
<accession>A0ABU0H1Y5</accession>
<dbReference type="GO" id="GO:0043757">
    <property type="term" value="F:adenosylcobinamide-phosphate synthase activity"/>
    <property type="evidence" value="ECO:0007669"/>
    <property type="project" value="UniProtKB-EC"/>
</dbReference>
<dbReference type="PANTHER" id="PTHR34308:SF1">
    <property type="entry name" value="COBALAMIN BIOSYNTHESIS PROTEIN CBIB"/>
    <property type="match status" value="1"/>
</dbReference>
<comment type="function">
    <text evidence="9">Converts cobyric acid to cobinamide by the addition of aminopropanol on the F carboxylic group.</text>
</comment>
<evidence type="ECO:0000256" key="4">
    <source>
        <dbReference type="ARBA" id="ARBA00022475"/>
    </source>
</evidence>
<protein>
    <recommendedName>
        <fullName evidence="9">Cobalamin biosynthesis protein CobD</fullName>
    </recommendedName>
</protein>
<evidence type="ECO:0000256" key="5">
    <source>
        <dbReference type="ARBA" id="ARBA00022573"/>
    </source>
</evidence>
<evidence type="ECO:0000256" key="2">
    <source>
        <dbReference type="ARBA" id="ARBA00004953"/>
    </source>
</evidence>
<dbReference type="EMBL" id="JAUSVO010000001">
    <property type="protein sequence ID" value="MDQ0436324.1"/>
    <property type="molecule type" value="Genomic_DNA"/>
</dbReference>
<dbReference type="InterPro" id="IPR004485">
    <property type="entry name" value="Cobalamin_biosynth_CobD/CbiB"/>
</dbReference>